<protein>
    <recommendedName>
        <fullName evidence="2">ATP-dependent DNA ligase family profile domain-containing protein</fullName>
    </recommendedName>
</protein>
<dbReference type="Pfam" id="PF01068">
    <property type="entry name" value="DNA_ligase_A_M"/>
    <property type="match status" value="1"/>
</dbReference>
<feature type="compositionally biased region" description="Acidic residues" evidence="1">
    <location>
        <begin position="147"/>
        <end position="157"/>
    </location>
</feature>
<accession>A0ABP6RM20</accession>
<reference evidence="4" key="1">
    <citation type="journal article" date="2019" name="Int. J. Syst. Evol. Microbiol.">
        <title>The Global Catalogue of Microorganisms (GCM) 10K type strain sequencing project: providing services to taxonomists for standard genome sequencing and annotation.</title>
        <authorList>
            <consortium name="The Broad Institute Genomics Platform"/>
            <consortium name="The Broad Institute Genome Sequencing Center for Infectious Disease"/>
            <person name="Wu L."/>
            <person name="Ma J."/>
        </authorList>
    </citation>
    <scope>NUCLEOTIDE SEQUENCE [LARGE SCALE GENOMIC DNA]</scope>
    <source>
        <strain evidence="4">JCM 9687</strain>
    </source>
</reference>
<dbReference type="SUPFAM" id="SSF56091">
    <property type="entry name" value="DNA ligase/mRNA capping enzyme, catalytic domain"/>
    <property type="match status" value="1"/>
</dbReference>
<dbReference type="Gene3D" id="3.30.470.30">
    <property type="entry name" value="DNA ligase/mRNA capping enzyme"/>
    <property type="match status" value="1"/>
</dbReference>
<evidence type="ECO:0000259" key="2">
    <source>
        <dbReference type="Pfam" id="PF01068"/>
    </source>
</evidence>
<gene>
    <name evidence="3" type="ORF">GCM10020366_10220</name>
</gene>
<comment type="caution">
    <text evidence="3">The sequence shown here is derived from an EMBL/GenBank/DDBJ whole genome shotgun (WGS) entry which is preliminary data.</text>
</comment>
<sequence length="165" mass="18022">MLASPADTLAAALDELGDCVVEHKLDGRGIQLHRDREQVRVFTRTLREITGQVRNSSNWAWRCPARRWCWTGGARPHRLRQAPPVPGDDVPLRRRGPRDEVLRPHFFDLPAPGRRGPGGRAAAPAAGGAGPRRTRAPHPRVCPGNAEDADALLDDALDAGTKGSW</sequence>
<evidence type="ECO:0000313" key="3">
    <source>
        <dbReference type="EMBL" id="GAA3354228.1"/>
    </source>
</evidence>
<name>A0ABP6RM20_9PSEU</name>
<feature type="region of interest" description="Disordered" evidence="1">
    <location>
        <begin position="75"/>
        <end position="165"/>
    </location>
</feature>
<feature type="compositionally biased region" description="Basic and acidic residues" evidence="1">
    <location>
        <begin position="97"/>
        <end position="106"/>
    </location>
</feature>
<dbReference type="EMBL" id="BAAAYK010000031">
    <property type="protein sequence ID" value="GAA3354228.1"/>
    <property type="molecule type" value="Genomic_DNA"/>
</dbReference>
<proteinExistence type="predicted"/>
<dbReference type="RefSeq" id="WP_344924709.1">
    <property type="nucleotide sequence ID" value="NZ_BAAAYK010000031.1"/>
</dbReference>
<dbReference type="Proteomes" id="UP001500483">
    <property type="component" value="Unassembled WGS sequence"/>
</dbReference>
<feature type="compositionally biased region" description="Low complexity" evidence="1">
    <location>
        <begin position="110"/>
        <end position="126"/>
    </location>
</feature>
<evidence type="ECO:0000256" key="1">
    <source>
        <dbReference type="SAM" id="MobiDB-lite"/>
    </source>
</evidence>
<feature type="domain" description="ATP-dependent DNA ligase family profile" evidence="2">
    <location>
        <begin position="1"/>
        <end position="54"/>
    </location>
</feature>
<keyword evidence="4" id="KW-1185">Reference proteome</keyword>
<dbReference type="InterPro" id="IPR012310">
    <property type="entry name" value="DNA_ligase_ATP-dep_cent"/>
</dbReference>
<organism evidence="3 4">
    <name type="scientific">Saccharopolyspora gregorii</name>
    <dbReference type="NCBI Taxonomy" id="33914"/>
    <lineage>
        <taxon>Bacteria</taxon>
        <taxon>Bacillati</taxon>
        <taxon>Actinomycetota</taxon>
        <taxon>Actinomycetes</taxon>
        <taxon>Pseudonocardiales</taxon>
        <taxon>Pseudonocardiaceae</taxon>
        <taxon>Saccharopolyspora</taxon>
    </lineage>
</organism>
<evidence type="ECO:0000313" key="4">
    <source>
        <dbReference type="Proteomes" id="UP001500483"/>
    </source>
</evidence>